<keyword evidence="5" id="KW-1185">Reference proteome</keyword>
<accession>A0ABP9ULF9</accession>
<evidence type="ECO:0000313" key="5">
    <source>
        <dbReference type="Proteomes" id="UP001476282"/>
    </source>
</evidence>
<evidence type="ECO:0000256" key="2">
    <source>
        <dbReference type="SAM" id="SignalP"/>
    </source>
</evidence>
<comment type="caution">
    <text evidence="4">The sequence shown here is derived from an EMBL/GenBank/DDBJ whole genome shotgun (WGS) entry which is preliminary data.</text>
</comment>
<sequence length="217" mass="23627">MRLLIPALAALFLASCGNDIAIVSKDRARQSGSSSSRSFLNSSNSYSYTTSSPSSSVVSAASSKSRDKHGMPLYTNERLRYVRTTAYTCSESDHIQYGSKNACGTPLRYTNSVRSAAADWSVYPVGTKFRIKGMPQLFVVDDYGSALTGTGTIDIYTPTRAHMDAWGTRKVEIAVVQWGSFARSAELLSKRTGYSHCRQMYAAIQRKLGGNVATASR</sequence>
<evidence type="ECO:0000313" key="4">
    <source>
        <dbReference type="EMBL" id="GAA5482139.1"/>
    </source>
</evidence>
<organism evidence="4 5">
    <name type="scientific">Haloferula sargassicola</name>
    <dbReference type="NCBI Taxonomy" id="490096"/>
    <lineage>
        <taxon>Bacteria</taxon>
        <taxon>Pseudomonadati</taxon>
        <taxon>Verrucomicrobiota</taxon>
        <taxon>Verrucomicrobiia</taxon>
        <taxon>Verrucomicrobiales</taxon>
        <taxon>Verrucomicrobiaceae</taxon>
        <taxon>Haloferula</taxon>
    </lineage>
</organism>
<gene>
    <name evidence="4" type="ORF">Hsar01_01355</name>
</gene>
<protein>
    <recommendedName>
        <fullName evidence="3">3D domain-containing protein</fullName>
    </recommendedName>
</protein>
<dbReference type="InterPro" id="IPR036908">
    <property type="entry name" value="RlpA-like_sf"/>
</dbReference>
<evidence type="ECO:0000259" key="3">
    <source>
        <dbReference type="Pfam" id="PF06725"/>
    </source>
</evidence>
<feature type="region of interest" description="Disordered" evidence="1">
    <location>
        <begin position="31"/>
        <end position="70"/>
    </location>
</feature>
<dbReference type="Gene3D" id="2.40.40.10">
    <property type="entry name" value="RlpA-like domain"/>
    <property type="match status" value="1"/>
</dbReference>
<proteinExistence type="predicted"/>
<dbReference type="InterPro" id="IPR010611">
    <property type="entry name" value="3D_dom"/>
</dbReference>
<dbReference type="CDD" id="cd22784">
    <property type="entry name" value="DPBB_MltA_YuiC-like"/>
    <property type="match status" value="1"/>
</dbReference>
<dbReference type="RefSeq" id="WP_353566284.1">
    <property type="nucleotide sequence ID" value="NZ_BAABRI010000006.1"/>
</dbReference>
<name>A0ABP9ULF9_9BACT</name>
<feature type="signal peptide" evidence="2">
    <location>
        <begin position="1"/>
        <end position="21"/>
    </location>
</feature>
<dbReference type="Pfam" id="PF06725">
    <property type="entry name" value="3D"/>
    <property type="match status" value="1"/>
</dbReference>
<evidence type="ECO:0000256" key="1">
    <source>
        <dbReference type="SAM" id="MobiDB-lite"/>
    </source>
</evidence>
<feature type="compositionally biased region" description="Low complexity" evidence="1">
    <location>
        <begin position="31"/>
        <end position="63"/>
    </location>
</feature>
<reference evidence="4 5" key="1">
    <citation type="submission" date="2024-02" db="EMBL/GenBank/DDBJ databases">
        <title>Haloferula sargassicola NBRC 104335.</title>
        <authorList>
            <person name="Ichikawa N."/>
            <person name="Katano-Makiyama Y."/>
            <person name="Hidaka K."/>
        </authorList>
    </citation>
    <scope>NUCLEOTIDE SEQUENCE [LARGE SCALE GENOMIC DNA]</scope>
    <source>
        <strain evidence="4 5">NBRC 104335</strain>
    </source>
</reference>
<dbReference type="EMBL" id="BAABRI010000006">
    <property type="protein sequence ID" value="GAA5482139.1"/>
    <property type="molecule type" value="Genomic_DNA"/>
</dbReference>
<dbReference type="PROSITE" id="PS51257">
    <property type="entry name" value="PROKAR_LIPOPROTEIN"/>
    <property type="match status" value="1"/>
</dbReference>
<feature type="chain" id="PRO_5045516736" description="3D domain-containing protein" evidence="2">
    <location>
        <begin position="22"/>
        <end position="217"/>
    </location>
</feature>
<feature type="domain" description="3D" evidence="3">
    <location>
        <begin position="114"/>
        <end position="176"/>
    </location>
</feature>
<keyword evidence="2" id="KW-0732">Signal</keyword>
<dbReference type="Proteomes" id="UP001476282">
    <property type="component" value="Unassembled WGS sequence"/>
</dbReference>
<dbReference type="SUPFAM" id="SSF50685">
    <property type="entry name" value="Barwin-like endoglucanases"/>
    <property type="match status" value="1"/>
</dbReference>